<gene>
    <name evidence="1" type="ORF">C9J12_04450</name>
</gene>
<accession>A0A2T3JND4</accession>
<proteinExistence type="predicted"/>
<evidence type="ECO:0000313" key="1">
    <source>
        <dbReference type="EMBL" id="PSU50577.1"/>
    </source>
</evidence>
<name>A0A2T3JND4_9GAMM</name>
<organism evidence="1 2">
    <name type="scientific">Photobacterium frigidiphilum</name>
    <dbReference type="NCBI Taxonomy" id="264736"/>
    <lineage>
        <taxon>Bacteria</taxon>
        <taxon>Pseudomonadati</taxon>
        <taxon>Pseudomonadota</taxon>
        <taxon>Gammaproteobacteria</taxon>
        <taxon>Vibrionales</taxon>
        <taxon>Vibrionaceae</taxon>
        <taxon>Photobacterium</taxon>
    </lineage>
</organism>
<keyword evidence="2" id="KW-1185">Reference proteome</keyword>
<protein>
    <submittedName>
        <fullName evidence="1">Uncharacterized protein</fullName>
    </submittedName>
</protein>
<dbReference type="AlphaFoldDB" id="A0A2T3JND4"/>
<reference evidence="1 2" key="1">
    <citation type="submission" date="2018-01" db="EMBL/GenBank/DDBJ databases">
        <title>Whole genome sequencing of Histamine producing bacteria.</title>
        <authorList>
            <person name="Butler K."/>
        </authorList>
    </citation>
    <scope>NUCLEOTIDE SEQUENCE [LARGE SCALE GENOMIC DNA]</scope>
    <source>
        <strain evidence="1 2">JCM 12947</strain>
    </source>
</reference>
<dbReference type="OrthoDB" id="6291144at2"/>
<evidence type="ECO:0000313" key="2">
    <source>
        <dbReference type="Proteomes" id="UP000240987"/>
    </source>
</evidence>
<sequence>MAIAHSDMEEALKTLECRTNFKIKKITEYMLPSLKEPFYLCIDNHNPQLIIRPAFEVFANELSGLDGVSVKYSYYHNADMTRFPTRVNTGRTEVHYGLAFEFEHTKAVKTFIETLIKIAKGG</sequence>
<comment type="caution">
    <text evidence="1">The sequence shown here is derived from an EMBL/GenBank/DDBJ whole genome shotgun (WGS) entry which is preliminary data.</text>
</comment>
<dbReference type="EMBL" id="PYMJ01000003">
    <property type="protein sequence ID" value="PSU50577.1"/>
    <property type="molecule type" value="Genomic_DNA"/>
</dbReference>
<dbReference type="Proteomes" id="UP000240987">
    <property type="component" value="Unassembled WGS sequence"/>
</dbReference>
<dbReference type="RefSeq" id="WP_107241608.1">
    <property type="nucleotide sequence ID" value="NZ_PYMJ01000003.1"/>
</dbReference>